<dbReference type="GO" id="GO:0006281">
    <property type="term" value="P:DNA repair"/>
    <property type="evidence" value="ECO:0007669"/>
    <property type="project" value="InterPro"/>
</dbReference>
<dbReference type="SUPFAM" id="SSF47781">
    <property type="entry name" value="RuvA domain 2-like"/>
    <property type="match status" value="1"/>
</dbReference>
<evidence type="ECO:0000313" key="3">
    <source>
        <dbReference type="Proteomes" id="UP000229753"/>
    </source>
</evidence>
<dbReference type="CDD" id="cd14332">
    <property type="entry name" value="UBA_RuvA_C"/>
    <property type="match status" value="1"/>
</dbReference>
<dbReference type="GO" id="GO:0006310">
    <property type="term" value="P:DNA recombination"/>
    <property type="evidence" value="ECO:0007669"/>
    <property type="project" value="InterPro"/>
</dbReference>
<dbReference type="Gene3D" id="1.10.150.20">
    <property type="entry name" value="5' to 3' exonuclease, C-terminal subdomain"/>
    <property type="match status" value="1"/>
</dbReference>
<dbReference type="SUPFAM" id="SSF46929">
    <property type="entry name" value="DNA helicase RuvA subunit, C-terminal domain"/>
    <property type="match status" value="1"/>
</dbReference>
<gene>
    <name evidence="2" type="ORF">COY29_04190</name>
</gene>
<feature type="domain" description="Holliday junction DNA helicase RuvA C-terminal" evidence="1">
    <location>
        <begin position="65"/>
        <end position="101"/>
    </location>
</feature>
<dbReference type="Pfam" id="PF07499">
    <property type="entry name" value="RuvA_C"/>
    <property type="match status" value="1"/>
</dbReference>
<dbReference type="AlphaFoldDB" id="A0A2M7TMN2"/>
<name>A0A2M7TMN2_9BACT</name>
<dbReference type="Proteomes" id="UP000229753">
    <property type="component" value="Unassembled WGS sequence"/>
</dbReference>
<dbReference type="InterPro" id="IPR010994">
    <property type="entry name" value="RuvA_2-like"/>
</dbReference>
<dbReference type="Pfam" id="PF14520">
    <property type="entry name" value="HHH_5"/>
    <property type="match status" value="1"/>
</dbReference>
<reference evidence="3" key="1">
    <citation type="submission" date="2017-09" db="EMBL/GenBank/DDBJ databases">
        <title>Depth-based differentiation of microbial function through sediment-hosted aquifers and enrichment of novel symbionts in the deep terrestrial subsurface.</title>
        <authorList>
            <person name="Probst A.J."/>
            <person name="Ladd B."/>
            <person name="Jarett J.K."/>
            <person name="Geller-Mcgrath D.E."/>
            <person name="Sieber C.M.K."/>
            <person name="Emerson J.B."/>
            <person name="Anantharaman K."/>
            <person name="Thomas B.C."/>
            <person name="Malmstrom R."/>
            <person name="Stieglmeier M."/>
            <person name="Klingl A."/>
            <person name="Woyke T."/>
            <person name="Ryan C.M."/>
            <person name="Banfield J.F."/>
        </authorList>
    </citation>
    <scope>NUCLEOTIDE SEQUENCE [LARGE SCALE GENOMIC DNA]</scope>
</reference>
<proteinExistence type="predicted"/>
<comment type="caution">
    <text evidence="2">The sequence shown here is derived from an EMBL/GenBank/DDBJ whole genome shotgun (WGS) entry which is preliminary data.</text>
</comment>
<evidence type="ECO:0000313" key="2">
    <source>
        <dbReference type="EMBL" id="PIZ48142.1"/>
    </source>
</evidence>
<organism evidence="2 3">
    <name type="scientific">Candidatus Woesebacteria bacterium CG_4_10_14_0_2_um_filter_39_14</name>
    <dbReference type="NCBI Taxonomy" id="1975054"/>
    <lineage>
        <taxon>Bacteria</taxon>
        <taxon>Candidatus Woeseibacteriota</taxon>
    </lineage>
</organism>
<evidence type="ECO:0000259" key="1">
    <source>
        <dbReference type="Pfam" id="PF07499"/>
    </source>
</evidence>
<sequence length="103" mass="11809">MLDKFSQERLAAAINKGRVDLLVQASGIGRRKAERLILELKDRFKKEKSGWTLPPETDLEIKSILKGLGYRQAEVEEAVKNLPEKPEKLEERLKLALKILSRK</sequence>
<dbReference type="InterPro" id="IPR011114">
    <property type="entry name" value="RuvA_C"/>
</dbReference>
<protein>
    <recommendedName>
        <fullName evidence="1">Holliday junction DNA helicase RuvA C-terminal domain-containing protein</fullName>
    </recommendedName>
</protein>
<accession>A0A2M7TMN2</accession>
<dbReference type="GO" id="GO:0005524">
    <property type="term" value="F:ATP binding"/>
    <property type="evidence" value="ECO:0007669"/>
    <property type="project" value="InterPro"/>
</dbReference>
<dbReference type="GO" id="GO:0009378">
    <property type="term" value="F:four-way junction helicase activity"/>
    <property type="evidence" value="ECO:0007669"/>
    <property type="project" value="InterPro"/>
</dbReference>
<dbReference type="EMBL" id="PFNO01000135">
    <property type="protein sequence ID" value="PIZ48142.1"/>
    <property type="molecule type" value="Genomic_DNA"/>
</dbReference>
<dbReference type="GO" id="GO:0009379">
    <property type="term" value="C:Holliday junction helicase complex"/>
    <property type="evidence" value="ECO:0007669"/>
    <property type="project" value="InterPro"/>
</dbReference>
<dbReference type="InterPro" id="IPR036267">
    <property type="entry name" value="RuvA_C_sf"/>
</dbReference>